<sequence length="100" mass="11359">MQVRRYFPPQMPQGKTATHISSLGIYFGASQDLYAQDHPQGQLKRQSQERAPFNSGLLAQVRSFNPFLYLAVHEKPETNRTAAAFHGELLRCLQGTVERK</sequence>
<dbReference type="EMBL" id="BGPR01000025">
    <property type="protein sequence ID" value="GBL81428.1"/>
    <property type="molecule type" value="Genomic_DNA"/>
</dbReference>
<name>A0A4Y2ANS2_ARAVE</name>
<dbReference type="AlphaFoldDB" id="A0A4Y2ANS2"/>
<comment type="caution">
    <text evidence="1">The sequence shown here is derived from an EMBL/GenBank/DDBJ whole genome shotgun (WGS) entry which is preliminary data.</text>
</comment>
<gene>
    <name evidence="1" type="ORF">AVEN_143711_1</name>
</gene>
<proteinExistence type="predicted"/>
<evidence type="ECO:0000313" key="2">
    <source>
        <dbReference type="Proteomes" id="UP000499080"/>
    </source>
</evidence>
<dbReference type="Proteomes" id="UP000499080">
    <property type="component" value="Unassembled WGS sequence"/>
</dbReference>
<reference evidence="1 2" key="1">
    <citation type="journal article" date="2019" name="Sci. Rep.">
        <title>Orb-weaving spider Araneus ventricosus genome elucidates the spidroin gene catalogue.</title>
        <authorList>
            <person name="Kono N."/>
            <person name="Nakamura H."/>
            <person name="Ohtoshi R."/>
            <person name="Moran D.A.P."/>
            <person name="Shinohara A."/>
            <person name="Yoshida Y."/>
            <person name="Fujiwara M."/>
            <person name="Mori M."/>
            <person name="Tomita M."/>
            <person name="Arakawa K."/>
        </authorList>
    </citation>
    <scope>NUCLEOTIDE SEQUENCE [LARGE SCALE GENOMIC DNA]</scope>
</reference>
<organism evidence="1 2">
    <name type="scientific">Araneus ventricosus</name>
    <name type="common">Orbweaver spider</name>
    <name type="synonym">Epeira ventricosa</name>
    <dbReference type="NCBI Taxonomy" id="182803"/>
    <lineage>
        <taxon>Eukaryota</taxon>
        <taxon>Metazoa</taxon>
        <taxon>Ecdysozoa</taxon>
        <taxon>Arthropoda</taxon>
        <taxon>Chelicerata</taxon>
        <taxon>Arachnida</taxon>
        <taxon>Araneae</taxon>
        <taxon>Araneomorphae</taxon>
        <taxon>Entelegynae</taxon>
        <taxon>Araneoidea</taxon>
        <taxon>Araneidae</taxon>
        <taxon>Araneus</taxon>
    </lineage>
</organism>
<accession>A0A4Y2ANS2</accession>
<keyword evidence="2" id="KW-1185">Reference proteome</keyword>
<evidence type="ECO:0000313" key="1">
    <source>
        <dbReference type="EMBL" id="GBL81428.1"/>
    </source>
</evidence>
<protein>
    <submittedName>
        <fullName evidence="1">Uncharacterized protein</fullName>
    </submittedName>
</protein>